<feature type="domain" description="FAD-binding FR-type" evidence="6">
    <location>
        <begin position="118"/>
        <end position="223"/>
    </location>
</feature>
<dbReference type="InterPro" id="IPR017927">
    <property type="entry name" value="FAD-bd_FR_type"/>
</dbReference>
<evidence type="ECO:0000259" key="6">
    <source>
        <dbReference type="PROSITE" id="PS51384"/>
    </source>
</evidence>
<dbReference type="EMBL" id="BAAAMJ010000016">
    <property type="protein sequence ID" value="GAA1909709.1"/>
    <property type="molecule type" value="Genomic_DNA"/>
</dbReference>
<reference evidence="7 8" key="1">
    <citation type="journal article" date="2019" name="Int. J. Syst. Evol. Microbiol.">
        <title>The Global Catalogue of Microorganisms (GCM) 10K type strain sequencing project: providing services to taxonomists for standard genome sequencing and annotation.</title>
        <authorList>
            <consortium name="The Broad Institute Genomics Platform"/>
            <consortium name="The Broad Institute Genome Sequencing Center for Infectious Disease"/>
            <person name="Wu L."/>
            <person name="Ma J."/>
        </authorList>
    </citation>
    <scope>NUCLEOTIDE SEQUENCE [LARGE SCALE GENOMIC DNA]</scope>
    <source>
        <strain evidence="7 8">JCM 13581</strain>
    </source>
</reference>
<dbReference type="InterPro" id="IPR050415">
    <property type="entry name" value="MRET"/>
</dbReference>
<protein>
    <submittedName>
        <fullName evidence="7">2Fe-2S iron-sulfur cluster binding domain-containing protein</fullName>
    </submittedName>
</protein>
<evidence type="ECO:0000256" key="1">
    <source>
        <dbReference type="ARBA" id="ARBA00001974"/>
    </source>
</evidence>
<feature type="compositionally biased region" description="Low complexity" evidence="4">
    <location>
        <begin position="1"/>
        <end position="13"/>
    </location>
</feature>
<dbReference type="PANTHER" id="PTHR47354">
    <property type="entry name" value="NADH OXIDOREDUCTASE HCR"/>
    <property type="match status" value="1"/>
</dbReference>
<accession>A0ABN2P396</accession>
<dbReference type="InterPro" id="IPR001041">
    <property type="entry name" value="2Fe-2S_ferredoxin-type"/>
</dbReference>
<keyword evidence="2" id="KW-0001">2Fe-2S</keyword>
<dbReference type="InterPro" id="IPR001433">
    <property type="entry name" value="OxRdtase_FAD/NAD-bd"/>
</dbReference>
<feature type="region of interest" description="Disordered" evidence="4">
    <location>
        <begin position="1"/>
        <end position="21"/>
    </location>
</feature>
<comment type="cofactor">
    <cofactor evidence="1">
        <name>FAD</name>
        <dbReference type="ChEBI" id="CHEBI:57692"/>
    </cofactor>
</comment>
<evidence type="ECO:0000256" key="4">
    <source>
        <dbReference type="SAM" id="MobiDB-lite"/>
    </source>
</evidence>
<evidence type="ECO:0000256" key="2">
    <source>
        <dbReference type="ARBA" id="ARBA00022714"/>
    </source>
</evidence>
<name>A0ABN2P396_9ACTN</name>
<dbReference type="InterPro" id="IPR008333">
    <property type="entry name" value="Cbr1-like_FAD-bd_dom"/>
</dbReference>
<dbReference type="PANTHER" id="PTHR47354:SF5">
    <property type="entry name" value="PROTEIN RFBI"/>
    <property type="match status" value="1"/>
</dbReference>
<dbReference type="CDD" id="cd00207">
    <property type="entry name" value="fer2"/>
    <property type="match status" value="1"/>
</dbReference>
<evidence type="ECO:0000256" key="3">
    <source>
        <dbReference type="ARBA" id="ARBA00023014"/>
    </source>
</evidence>
<dbReference type="InterPro" id="IPR017938">
    <property type="entry name" value="Riboflavin_synthase-like_b-brl"/>
</dbReference>
<keyword evidence="3" id="KW-0411">Iron-sulfur</keyword>
<dbReference type="PROSITE" id="PS51384">
    <property type="entry name" value="FAD_FR"/>
    <property type="match status" value="1"/>
</dbReference>
<organism evidence="7 8">
    <name type="scientific">Streptomyces sodiiphilus</name>
    <dbReference type="NCBI Taxonomy" id="226217"/>
    <lineage>
        <taxon>Bacteria</taxon>
        <taxon>Bacillati</taxon>
        <taxon>Actinomycetota</taxon>
        <taxon>Actinomycetes</taxon>
        <taxon>Kitasatosporales</taxon>
        <taxon>Streptomycetaceae</taxon>
        <taxon>Streptomyces</taxon>
    </lineage>
</organism>
<evidence type="ECO:0000313" key="8">
    <source>
        <dbReference type="Proteomes" id="UP001501303"/>
    </source>
</evidence>
<dbReference type="PROSITE" id="PS00197">
    <property type="entry name" value="2FE2S_FER_1"/>
    <property type="match status" value="1"/>
</dbReference>
<evidence type="ECO:0000313" key="7">
    <source>
        <dbReference type="EMBL" id="GAA1909709.1"/>
    </source>
</evidence>
<dbReference type="RefSeq" id="WP_344260477.1">
    <property type="nucleotide sequence ID" value="NZ_BAAAMJ010000016.1"/>
</dbReference>
<dbReference type="PRINTS" id="PR00410">
    <property type="entry name" value="PHEHYDRXLASE"/>
</dbReference>
<dbReference type="Pfam" id="PF00970">
    <property type="entry name" value="FAD_binding_6"/>
    <property type="match status" value="1"/>
</dbReference>
<dbReference type="PROSITE" id="PS51085">
    <property type="entry name" value="2FE2S_FER_2"/>
    <property type="match status" value="1"/>
</dbReference>
<dbReference type="InterPro" id="IPR006058">
    <property type="entry name" value="2Fe2S_fd_BS"/>
</dbReference>
<dbReference type="Gene3D" id="3.10.20.30">
    <property type="match status" value="1"/>
</dbReference>
<dbReference type="InterPro" id="IPR012675">
    <property type="entry name" value="Beta-grasp_dom_sf"/>
</dbReference>
<evidence type="ECO:0000259" key="5">
    <source>
        <dbReference type="PROSITE" id="PS51085"/>
    </source>
</evidence>
<keyword evidence="2" id="KW-0479">Metal-binding</keyword>
<dbReference type="Pfam" id="PF00111">
    <property type="entry name" value="Fer2"/>
    <property type="match status" value="1"/>
</dbReference>
<sequence length="357" mass="37723">MTSATESAAPAPAGRESPVVLTTPDGERLEFGCDGGTSVLDAAAQAGAALPSSCRQGTCGSCRAAVTGGEYRLGTHSGQALTPADRERGEVLLCRTYPRGPLSAELPYSSSRILYGGIPAREAVVTALETVAHETVRLQLRLEPDGTAGEGCQFDPGQFLELQIPGEETRRAYSLANTGNWEGRAEFLIRLRPGGAFSSYLRERAAVGDRLPVHGPQGAFGLRETGPAPRWFVAGGTGLAPLLSMVRHMAEWQEPQQARLFLGVEEERDVFGVPELSEAEAQLPGFAFEVCVRHPGPSWPGPSGNPAERLAGALRAASVTPDIYVCGPPALIEAVERVAAAAGIAPDRVFRERFLPG</sequence>
<dbReference type="SUPFAM" id="SSF63380">
    <property type="entry name" value="Riboflavin synthase domain-like"/>
    <property type="match status" value="1"/>
</dbReference>
<dbReference type="InterPro" id="IPR036010">
    <property type="entry name" value="2Fe-2S_ferredoxin-like_sf"/>
</dbReference>
<comment type="caution">
    <text evidence="7">The sequence shown here is derived from an EMBL/GenBank/DDBJ whole genome shotgun (WGS) entry which is preliminary data.</text>
</comment>
<keyword evidence="8" id="KW-1185">Reference proteome</keyword>
<feature type="domain" description="2Fe-2S ferredoxin-type" evidence="5">
    <location>
        <begin position="17"/>
        <end position="110"/>
    </location>
</feature>
<dbReference type="Gene3D" id="2.40.30.10">
    <property type="entry name" value="Translation factors"/>
    <property type="match status" value="1"/>
</dbReference>
<dbReference type="SUPFAM" id="SSF54292">
    <property type="entry name" value="2Fe-2S ferredoxin-like"/>
    <property type="match status" value="1"/>
</dbReference>
<dbReference type="Gene3D" id="3.40.50.80">
    <property type="entry name" value="Nucleotide-binding domain of ferredoxin-NADP reductase (FNR) module"/>
    <property type="match status" value="1"/>
</dbReference>
<dbReference type="SUPFAM" id="SSF52343">
    <property type="entry name" value="Ferredoxin reductase-like, C-terminal NADP-linked domain"/>
    <property type="match status" value="1"/>
</dbReference>
<dbReference type="Pfam" id="PF00175">
    <property type="entry name" value="NAD_binding_1"/>
    <property type="match status" value="1"/>
</dbReference>
<gene>
    <name evidence="7" type="ORF">GCM10009716_19470</name>
</gene>
<dbReference type="Proteomes" id="UP001501303">
    <property type="component" value="Unassembled WGS sequence"/>
</dbReference>
<keyword evidence="2" id="KW-0408">Iron</keyword>
<proteinExistence type="predicted"/>
<dbReference type="InterPro" id="IPR039261">
    <property type="entry name" value="FNR_nucleotide-bd"/>
</dbReference>